<evidence type="ECO:0000256" key="3">
    <source>
        <dbReference type="ARBA" id="ARBA00022692"/>
    </source>
</evidence>
<keyword evidence="3 6" id="KW-0812">Transmembrane</keyword>
<feature type="transmembrane region" description="Helical" evidence="6">
    <location>
        <begin position="552"/>
        <end position="579"/>
    </location>
</feature>
<dbReference type="InterPro" id="IPR027022">
    <property type="entry name" value="ABC_permease_BceB-typ"/>
</dbReference>
<evidence type="ECO:0000256" key="6">
    <source>
        <dbReference type="PIRNR" id="PIRNR018968"/>
    </source>
</evidence>
<keyword evidence="6" id="KW-0813">Transport</keyword>
<feature type="transmembrane region" description="Helical" evidence="6">
    <location>
        <begin position="54"/>
        <end position="79"/>
    </location>
</feature>
<evidence type="ECO:0000259" key="7">
    <source>
        <dbReference type="Pfam" id="PF02687"/>
    </source>
</evidence>
<keyword evidence="5 6" id="KW-0472">Membrane</keyword>
<feature type="transmembrane region" description="Helical" evidence="6">
    <location>
        <begin position="203"/>
        <end position="224"/>
    </location>
</feature>
<feature type="transmembrane region" description="Helical" evidence="6">
    <location>
        <begin position="107"/>
        <end position="131"/>
    </location>
</feature>
<comment type="subcellular location">
    <subcellularLocation>
        <location evidence="1 6">Cell membrane</location>
        <topology evidence="1 6">Multi-pass membrane protein</topology>
    </subcellularLocation>
</comment>
<protein>
    <submittedName>
        <fullName evidence="8">ABC transporter permease</fullName>
    </submittedName>
</protein>
<feature type="transmembrane region" description="Helical" evidence="6">
    <location>
        <begin position="151"/>
        <end position="175"/>
    </location>
</feature>
<dbReference type="EMBL" id="JACRSX010000010">
    <property type="protein sequence ID" value="MBC8562614.1"/>
    <property type="molecule type" value="Genomic_DNA"/>
</dbReference>
<dbReference type="PIRSF" id="PIRSF018968">
    <property type="entry name" value="ABC_permease_BceB"/>
    <property type="match status" value="1"/>
</dbReference>
<name>A0ABR7N276_9FIRM</name>
<evidence type="ECO:0000313" key="8">
    <source>
        <dbReference type="EMBL" id="MBC8562614.1"/>
    </source>
</evidence>
<dbReference type="RefSeq" id="WP_249297935.1">
    <property type="nucleotide sequence ID" value="NZ_JACRSX010000010.1"/>
</dbReference>
<evidence type="ECO:0000256" key="1">
    <source>
        <dbReference type="ARBA" id="ARBA00004651"/>
    </source>
</evidence>
<evidence type="ECO:0000256" key="2">
    <source>
        <dbReference type="ARBA" id="ARBA00022475"/>
    </source>
</evidence>
<dbReference type="InterPro" id="IPR003838">
    <property type="entry name" value="ABC3_permease_C"/>
</dbReference>
<keyword evidence="9" id="KW-1185">Reference proteome</keyword>
<feature type="transmembrane region" description="Helical" evidence="6">
    <location>
        <begin position="650"/>
        <end position="672"/>
    </location>
</feature>
<dbReference type="Pfam" id="PF02687">
    <property type="entry name" value="FtsX"/>
    <property type="match status" value="1"/>
</dbReference>
<sequence>MLFKIAWKNMRKSIKDYTIYFFTIVIGVAIFYIFNSLGSQTVMMNVSADTREIIKMMTTIMSGLSVFVSFVLAFLIIYANRFLMKRRNREFGIYLTLGMGKRKVSGILVLETLVVGAFSLVAGLGIGIFASQFMSAFVANMFDADMTRYRFVFSGDACIKTVICFVIIYGIVILFNTINISRCKLIDLIYAGRRSEKRPMKNPWICTIIFIAAAIALGRCYYLVGSDKVNISLDGLKWILVTGVVSTFLIFWSVSGLLLRVVMSIKKLYYKGLNSFVLRQLSSKINTTVFSMTIICLMLFVTICVLTSAFAIKNTTAENLKKMAPADIEFKVNMNLDLFAGKDQKYSRKQIENSHFNVVQRYEKKKVDLNKYLKESCEVKVYRSPKLTFAEFCGDTIQDVKEQYPFMLVNTGEDIVTISDYNRLMELFGGKKYTLAEDEYMVVANFDGIIPVRNRVLSQGRQLNVFDRKLKPKYKECQDGFMDISSQKLDMGFLVVPDDVVQEKWIAEDCLFGNYKASAKQEVRRLEDELRKLPLKSTCIYASKQEIADASLGLSAMVTFIGLYLGIVFLIAGAAILALKELSESADNVERYRMLRKLGVENRMLNGALFRQIFIFFLCPMVLAVIHSYFGMQFSTRLLTYVAEKDQLFTATMLAAAIIAVLYGGYLIITYFSSKSIVRE</sequence>
<feature type="domain" description="ABC3 transporter permease C-terminal" evidence="7">
    <location>
        <begin position="64"/>
        <end position="178"/>
    </location>
</feature>
<dbReference type="Proteomes" id="UP000606193">
    <property type="component" value="Unassembled WGS sequence"/>
</dbReference>
<organism evidence="8 9">
    <name type="scientific">Jutongia huaianensis</name>
    <dbReference type="NCBI Taxonomy" id="2763668"/>
    <lineage>
        <taxon>Bacteria</taxon>
        <taxon>Bacillati</taxon>
        <taxon>Bacillota</taxon>
        <taxon>Clostridia</taxon>
        <taxon>Lachnospirales</taxon>
        <taxon>Lachnospiraceae</taxon>
        <taxon>Jutongia</taxon>
    </lineage>
</organism>
<evidence type="ECO:0000256" key="4">
    <source>
        <dbReference type="ARBA" id="ARBA00022989"/>
    </source>
</evidence>
<keyword evidence="4 6" id="KW-1133">Transmembrane helix</keyword>
<comment type="similarity">
    <text evidence="6">Belongs to the ABC-4 integral membrane protein family.</text>
</comment>
<evidence type="ECO:0000313" key="9">
    <source>
        <dbReference type="Proteomes" id="UP000606193"/>
    </source>
</evidence>
<feature type="transmembrane region" description="Helical" evidence="6">
    <location>
        <begin position="289"/>
        <end position="312"/>
    </location>
</feature>
<keyword evidence="2 6" id="KW-1003">Cell membrane</keyword>
<feature type="transmembrane region" description="Helical" evidence="6">
    <location>
        <begin position="236"/>
        <end position="259"/>
    </location>
</feature>
<proteinExistence type="inferred from homology"/>
<accession>A0ABR7N276</accession>
<gene>
    <name evidence="8" type="ORF">H8704_08240</name>
</gene>
<reference evidence="8 9" key="1">
    <citation type="submission" date="2020-08" db="EMBL/GenBank/DDBJ databases">
        <title>Genome public.</title>
        <authorList>
            <person name="Liu C."/>
            <person name="Sun Q."/>
        </authorList>
    </citation>
    <scope>NUCLEOTIDE SEQUENCE [LARGE SCALE GENOMIC DNA]</scope>
    <source>
        <strain evidence="8 9">NSJ-37</strain>
    </source>
</reference>
<feature type="transmembrane region" description="Helical" evidence="6">
    <location>
        <begin position="17"/>
        <end position="34"/>
    </location>
</feature>
<evidence type="ECO:0000256" key="5">
    <source>
        <dbReference type="ARBA" id="ARBA00023136"/>
    </source>
</evidence>
<comment type="caution">
    <text evidence="8">The sequence shown here is derived from an EMBL/GenBank/DDBJ whole genome shotgun (WGS) entry which is preliminary data.</text>
</comment>
<feature type="transmembrane region" description="Helical" evidence="6">
    <location>
        <begin position="613"/>
        <end position="630"/>
    </location>
</feature>
<dbReference type="PANTHER" id="PTHR46795">
    <property type="entry name" value="ABC TRANSPORTER PERMEASE-RELATED-RELATED"/>
    <property type="match status" value="1"/>
</dbReference>
<dbReference type="PANTHER" id="PTHR46795:SF3">
    <property type="entry name" value="ABC TRANSPORTER PERMEASE"/>
    <property type="match status" value="1"/>
</dbReference>
<dbReference type="InterPro" id="IPR052536">
    <property type="entry name" value="ABC-4_Integral_Memb_Prot"/>
</dbReference>